<evidence type="ECO:0000313" key="3">
    <source>
        <dbReference type="EMBL" id="KAK5129536.1"/>
    </source>
</evidence>
<dbReference type="Pfam" id="PF21399">
    <property type="entry name" value="TERT_C"/>
    <property type="match status" value="1"/>
</dbReference>
<proteinExistence type="inferred from homology"/>
<dbReference type="PROSITE" id="PS50878">
    <property type="entry name" value="RT_POL"/>
    <property type="match status" value="1"/>
</dbReference>
<dbReference type="InterPro" id="IPR043502">
    <property type="entry name" value="DNA/RNA_pol_sf"/>
</dbReference>
<keyword evidence="1" id="KW-0158">Chromosome</keyword>
<dbReference type="InterPro" id="IPR049139">
    <property type="entry name" value="TERT_C"/>
</dbReference>
<dbReference type="EC" id="2.7.7.49" evidence="1"/>
<dbReference type="Gene3D" id="3.30.70.2630">
    <property type="match status" value="1"/>
</dbReference>
<sequence length="345" mass="39444">MFPRLREFRNSLQQRGLLGQPLYFAKVDVKSCFDTIPQNSLVALVEELLSVNEYSVVRHAEIKRLPSHQQDQPDKFTTRFVADGQAAGSPEQPIYTDARQVRRNTIFVDLGVPQIQHKRKVLHLLKEHVERNIVKIGKKYYRQKEGIPQGSVLSSLLCNFFYAKLERECLDFVQTEDCLLLRLVDDFLLISVRREHAEDFLQVMHNGVPAYGLAVKAEKSLANFDVEINGRRIESTKGAMQFPYCGNTIHTVSLDISKDRERKQHGKTSDSLTVDFSKMPGRTFRRKTLSALKVQMHSMLLDTSFNSLATVLANLHHSFLGAAQKCYSYMRNLPVVKQPPARLVI</sequence>
<dbReference type="CDD" id="cd01648">
    <property type="entry name" value="TERT"/>
    <property type="match status" value="1"/>
</dbReference>
<dbReference type="Gene3D" id="1.10.357.90">
    <property type="match status" value="1"/>
</dbReference>
<organism evidence="3 4">
    <name type="scientific">Cryomyces antarcticus</name>
    <dbReference type="NCBI Taxonomy" id="329879"/>
    <lineage>
        <taxon>Eukaryota</taxon>
        <taxon>Fungi</taxon>
        <taxon>Dikarya</taxon>
        <taxon>Ascomycota</taxon>
        <taxon>Pezizomycotina</taxon>
        <taxon>Dothideomycetes</taxon>
        <taxon>Dothideomycetes incertae sedis</taxon>
        <taxon>Cryomyces</taxon>
    </lineage>
</organism>
<gene>
    <name evidence="3" type="primary">EST2_1</name>
    <name evidence="3" type="ORF">LTR16_002099</name>
</gene>
<comment type="similarity">
    <text evidence="1">Belongs to the reverse transcriptase family. Telomerase subfamily.</text>
</comment>
<keyword evidence="1 3" id="KW-0695">RNA-directed DNA polymerase</keyword>
<dbReference type="Proteomes" id="UP001357485">
    <property type="component" value="Unassembled WGS sequence"/>
</dbReference>
<accession>A0ABR0KTG7</accession>
<comment type="catalytic activity">
    <reaction evidence="1">
        <text>DNA(n) + a 2'-deoxyribonucleoside 5'-triphosphate = DNA(n+1) + diphosphate</text>
        <dbReference type="Rhea" id="RHEA:22508"/>
        <dbReference type="Rhea" id="RHEA-COMP:17339"/>
        <dbReference type="Rhea" id="RHEA-COMP:17340"/>
        <dbReference type="ChEBI" id="CHEBI:33019"/>
        <dbReference type="ChEBI" id="CHEBI:61560"/>
        <dbReference type="ChEBI" id="CHEBI:173112"/>
        <dbReference type="EC" id="2.7.7.49"/>
    </reaction>
</comment>
<evidence type="ECO:0000259" key="2">
    <source>
        <dbReference type="PROSITE" id="PS50878"/>
    </source>
</evidence>
<dbReference type="PANTHER" id="PTHR12066">
    <property type="entry name" value="TELOMERASE REVERSE TRANSCRIPTASE"/>
    <property type="match status" value="1"/>
</dbReference>
<evidence type="ECO:0000256" key="1">
    <source>
        <dbReference type="RuleBase" id="RU365061"/>
    </source>
</evidence>
<comment type="function">
    <text evidence="1">Telomerase is a ribonucleoprotein enzyme essential for the replication of chromosome termini in most eukaryotes. It elongates telomeres. It is a reverse transcriptase that adds simple sequence repeats to chromosome ends by copying a template sequence within the RNA component of the enzyme.</text>
</comment>
<keyword evidence="1 3" id="KW-0548">Nucleotidyltransferase</keyword>
<dbReference type="PANTHER" id="PTHR12066:SF0">
    <property type="entry name" value="TELOMERASE REVERSE TRANSCRIPTASE"/>
    <property type="match status" value="1"/>
</dbReference>
<dbReference type="EMBL" id="JAVRRA010024766">
    <property type="protein sequence ID" value="KAK5129536.1"/>
    <property type="molecule type" value="Genomic_DNA"/>
</dbReference>
<name>A0ABR0KTG7_9PEZI</name>
<keyword evidence="1 3" id="KW-0808">Transferase</keyword>
<dbReference type="Pfam" id="PF00078">
    <property type="entry name" value="RVT_1"/>
    <property type="match status" value="1"/>
</dbReference>
<keyword evidence="1" id="KW-0539">Nucleus</keyword>
<comment type="subcellular location">
    <subcellularLocation>
        <location evidence="1">Nucleus</location>
    </subcellularLocation>
    <subcellularLocation>
        <location evidence="1">Chromosome</location>
        <location evidence="1">Telomere</location>
    </subcellularLocation>
</comment>
<dbReference type="InterPro" id="IPR000477">
    <property type="entry name" value="RT_dom"/>
</dbReference>
<feature type="non-terminal residue" evidence="3">
    <location>
        <position position="345"/>
    </location>
</feature>
<keyword evidence="1" id="KW-0779">Telomere</keyword>
<keyword evidence="1" id="KW-0460">Magnesium</keyword>
<keyword evidence="1" id="KW-0479">Metal-binding</keyword>
<dbReference type="InterPro" id="IPR003545">
    <property type="entry name" value="Telomerase_RT"/>
</dbReference>
<evidence type="ECO:0000313" key="4">
    <source>
        <dbReference type="Proteomes" id="UP001357485"/>
    </source>
</evidence>
<dbReference type="GO" id="GO:0003964">
    <property type="term" value="F:RNA-directed DNA polymerase activity"/>
    <property type="evidence" value="ECO:0007669"/>
    <property type="project" value="UniProtKB-KW"/>
</dbReference>
<dbReference type="PRINTS" id="PR01365">
    <property type="entry name" value="TELOMERASERT"/>
</dbReference>
<comment type="caution">
    <text evidence="3">The sequence shown here is derived from an EMBL/GenBank/DDBJ whole genome shotgun (WGS) entry which is preliminary data.</text>
</comment>
<reference evidence="3 4" key="1">
    <citation type="submission" date="2023-08" db="EMBL/GenBank/DDBJ databases">
        <title>Black Yeasts Isolated from many extreme environments.</title>
        <authorList>
            <person name="Coleine C."/>
            <person name="Stajich J.E."/>
            <person name="Selbmann L."/>
        </authorList>
    </citation>
    <scope>NUCLEOTIDE SEQUENCE [LARGE SCALE GENOMIC DNA]</scope>
    <source>
        <strain evidence="3 4">CCFEE 536</strain>
    </source>
</reference>
<protein>
    <recommendedName>
        <fullName evidence="1">Telomerase reverse transcriptase</fullName>
        <ecNumber evidence="1">2.7.7.49</ecNumber>
    </recommendedName>
    <alternativeName>
        <fullName evidence="1">Telomerase catalytic subunit</fullName>
    </alternativeName>
</protein>
<feature type="domain" description="Reverse transcriptase" evidence="2">
    <location>
        <begin position="1"/>
        <end position="249"/>
    </location>
</feature>
<dbReference type="SUPFAM" id="SSF56672">
    <property type="entry name" value="DNA/RNA polymerases"/>
    <property type="match status" value="1"/>
</dbReference>
<keyword evidence="4" id="KW-1185">Reference proteome</keyword>